<evidence type="ECO:0000313" key="2">
    <source>
        <dbReference type="EMBL" id="GGO01376.1"/>
    </source>
</evidence>
<comment type="caution">
    <text evidence="2">The sequence shown here is derived from an EMBL/GenBank/DDBJ whole genome shotgun (WGS) entry which is preliminary data.</text>
</comment>
<dbReference type="Proteomes" id="UP000606653">
    <property type="component" value="Unassembled WGS sequence"/>
</dbReference>
<accession>A0ABQ2L3R4</accession>
<proteinExistence type="predicted"/>
<dbReference type="Gene3D" id="3.20.20.80">
    <property type="entry name" value="Glycosidases"/>
    <property type="match status" value="1"/>
</dbReference>
<dbReference type="InterPro" id="IPR017853">
    <property type="entry name" value="GH"/>
</dbReference>
<reference evidence="3" key="1">
    <citation type="journal article" date="2019" name="Int. J. Syst. Evol. Microbiol.">
        <title>The Global Catalogue of Microorganisms (GCM) 10K type strain sequencing project: providing services to taxonomists for standard genome sequencing and annotation.</title>
        <authorList>
            <consortium name="The Broad Institute Genomics Platform"/>
            <consortium name="The Broad Institute Genome Sequencing Center for Infectious Disease"/>
            <person name="Wu L."/>
            <person name="Ma J."/>
        </authorList>
    </citation>
    <scope>NUCLEOTIDE SEQUENCE [LARGE SCALE GENOMIC DNA]</scope>
    <source>
        <strain evidence="3">CGMCC 1.6964</strain>
    </source>
</reference>
<evidence type="ECO:0000313" key="3">
    <source>
        <dbReference type="Proteomes" id="UP000606653"/>
    </source>
</evidence>
<sequence length="44" mass="4787">MADLEAFVGLAGSLGLHAIVRPSPYICTEWEFGGLPAWLLKAER</sequence>
<organism evidence="2 3">
    <name type="scientific">Saccharibacillus kuerlensis</name>
    <dbReference type="NCBI Taxonomy" id="459527"/>
    <lineage>
        <taxon>Bacteria</taxon>
        <taxon>Bacillati</taxon>
        <taxon>Bacillota</taxon>
        <taxon>Bacilli</taxon>
        <taxon>Bacillales</taxon>
        <taxon>Paenibacillaceae</taxon>
        <taxon>Saccharibacillus</taxon>
    </lineage>
</organism>
<feature type="domain" description="Glycoside hydrolase 35 catalytic" evidence="1">
    <location>
        <begin position="2"/>
        <end position="42"/>
    </location>
</feature>
<dbReference type="EMBL" id="BMLN01000006">
    <property type="protein sequence ID" value="GGO01376.1"/>
    <property type="molecule type" value="Genomic_DNA"/>
</dbReference>
<dbReference type="SUPFAM" id="SSF51445">
    <property type="entry name" value="(Trans)glycosidases"/>
    <property type="match status" value="1"/>
</dbReference>
<gene>
    <name evidence="2" type="ORF">GCM10010969_23680</name>
</gene>
<evidence type="ECO:0000259" key="1">
    <source>
        <dbReference type="Pfam" id="PF01301"/>
    </source>
</evidence>
<name>A0ABQ2L3R4_9BACL</name>
<protein>
    <recommendedName>
        <fullName evidence="1">Glycoside hydrolase 35 catalytic domain-containing protein</fullName>
    </recommendedName>
</protein>
<dbReference type="InterPro" id="IPR031330">
    <property type="entry name" value="Gly_Hdrlase_35_cat"/>
</dbReference>
<dbReference type="Pfam" id="PF01301">
    <property type="entry name" value="Glyco_hydro_35"/>
    <property type="match status" value="1"/>
</dbReference>
<keyword evidence="3" id="KW-1185">Reference proteome</keyword>